<reference evidence="6 7" key="1">
    <citation type="submission" date="2017-10" db="EMBL/GenBank/DDBJ databases">
        <title>Sequencing the genomes of 1000 actinobacteria strains.</title>
        <authorList>
            <person name="Klenk H.-P."/>
        </authorList>
    </citation>
    <scope>NUCLEOTIDE SEQUENCE [LARGE SCALE GENOMIC DNA]</scope>
    <source>
        <strain evidence="6 7">DSM 21798</strain>
    </source>
</reference>
<dbReference type="Gene3D" id="3.40.50.2000">
    <property type="entry name" value="Glycogen Phosphorylase B"/>
    <property type="match status" value="2"/>
</dbReference>
<dbReference type="GO" id="GO:0016757">
    <property type="term" value="F:glycosyltransferase activity"/>
    <property type="evidence" value="ECO:0007669"/>
    <property type="project" value="UniProtKB-KW"/>
</dbReference>
<evidence type="ECO:0000313" key="6">
    <source>
        <dbReference type="EMBL" id="PFG30285.1"/>
    </source>
</evidence>
<evidence type="ECO:0000313" key="7">
    <source>
        <dbReference type="Proteomes" id="UP000221369"/>
    </source>
</evidence>
<dbReference type="AlphaFoldDB" id="A0A2A9DVW8"/>
<feature type="domain" description="Glycosyltransferase subfamily 4-like N-terminal" evidence="5">
    <location>
        <begin position="15"/>
        <end position="204"/>
    </location>
</feature>
<accession>A0A2A9DVW8</accession>
<protein>
    <recommendedName>
        <fullName evidence="1">D-inositol 3-phosphate glycosyltransferase</fullName>
    </recommendedName>
</protein>
<comment type="caution">
    <text evidence="6">The sequence shown here is derived from an EMBL/GenBank/DDBJ whole genome shotgun (WGS) entry which is preliminary data.</text>
</comment>
<dbReference type="GO" id="GO:1901137">
    <property type="term" value="P:carbohydrate derivative biosynthetic process"/>
    <property type="evidence" value="ECO:0007669"/>
    <property type="project" value="UniProtKB-ARBA"/>
</dbReference>
<evidence type="ECO:0000256" key="2">
    <source>
        <dbReference type="ARBA" id="ARBA00022676"/>
    </source>
</evidence>
<dbReference type="Pfam" id="PF00534">
    <property type="entry name" value="Glycos_transf_1"/>
    <property type="match status" value="1"/>
</dbReference>
<dbReference type="PANTHER" id="PTHR45947">
    <property type="entry name" value="SULFOQUINOVOSYL TRANSFERASE SQD2"/>
    <property type="match status" value="1"/>
</dbReference>
<evidence type="ECO:0000259" key="5">
    <source>
        <dbReference type="Pfam" id="PF13439"/>
    </source>
</evidence>
<dbReference type="InterPro" id="IPR050194">
    <property type="entry name" value="Glycosyltransferase_grp1"/>
</dbReference>
<keyword evidence="2" id="KW-0328">Glycosyltransferase</keyword>
<dbReference type="EMBL" id="PDJE01000001">
    <property type="protein sequence ID" value="PFG30285.1"/>
    <property type="molecule type" value="Genomic_DNA"/>
</dbReference>
<evidence type="ECO:0000256" key="3">
    <source>
        <dbReference type="ARBA" id="ARBA00022679"/>
    </source>
</evidence>
<dbReference type="Pfam" id="PF13439">
    <property type="entry name" value="Glyco_transf_4"/>
    <property type="match status" value="1"/>
</dbReference>
<dbReference type="InterPro" id="IPR028098">
    <property type="entry name" value="Glyco_trans_4-like_N"/>
</dbReference>
<dbReference type="PANTHER" id="PTHR45947:SF3">
    <property type="entry name" value="SULFOQUINOVOSYL TRANSFERASE SQD2"/>
    <property type="match status" value="1"/>
</dbReference>
<dbReference type="Proteomes" id="UP000221369">
    <property type="component" value="Unassembled WGS sequence"/>
</dbReference>
<gene>
    <name evidence="6" type="ORF">ATJ78_1214</name>
</gene>
<evidence type="ECO:0000259" key="4">
    <source>
        <dbReference type="Pfam" id="PF00534"/>
    </source>
</evidence>
<feature type="domain" description="Glycosyl transferase family 1" evidence="4">
    <location>
        <begin position="216"/>
        <end position="359"/>
    </location>
</feature>
<dbReference type="InterPro" id="IPR001296">
    <property type="entry name" value="Glyco_trans_1"/>
</dbReference>
<dbReference type="OrthoDB" id="4562574at2"/>
<keyword evidence="7" id="KW-1185">Reference proteome</keyword>
<proteinExistence type="predicted"/>
<evidence type="ECO:0000256" key="1">
    <source>
        <dbReference type="ARBA" id="ARBA00021292"/>
    </source>
</evidence>
<name>A0A2A9DVW8_9MICO</name>
<sequence>MHIMIATDQHAESLGGAQVSIRLQKKFLEKAGHRVSIVAPGMHRDHPHDPCYVDLPSFPITVDREYALTRPGRRSDRILDAEMVQREPVHVVHIQGDFWGAVIGLRYARRHGIPVVLTFHNNMEFGLRKTVPFPKLVTKLLLSIEGRSLGGQMSLLRPDAWRYLNELALRADAVTAPSNHFAALLRQKGVAQQIDVVRTGTDDDVIDDVLASVDREKTSRPTIVWMGRMSHEKRVLEFLQAVDASGANAEVRLYGQGLLLSRAREFVAKHRMTDRVIFSGKVPYRNALEAIARADALAQTSIGFETQGMTVFEAAALGTTSIVCDPAIAAELPEGVYVEPADDSVAALAETIARVVDSTASGELTRPSPNAAESLRQSAQTARMIEIYERITA</sequence>
<keyword evidence="3 6" id="KW-0808">Transferase</keyword>
<dbReference type="SUPFAM" id="SSF53756">
    <property type="entry name" value="UDP-Glycosyltransferase/glycogen phosphorylase"/>
    <property type="match status" value="1"/>
</dbReference>
<organism evidence="6 7">
    <name type="scientific">Paramicrobacterium agarici</name>
    <dbReference type="NCBI Taxonomy" id="630514"/>
    <lineage>
        <taxon>Bacteria</taxon>
        <taxon>Bacillati</taxon>
        <taxon>Actinomycetota</taxon>
        <taxon>Actinomycetes</taxon>
        <taxon>Micrococcales</taxon>
        <taxon>Microbacteriaceae</taxon>
        <taxon>Paramicrobacterium</taxon>
    </lineage>
</organism>